<dbReference type="EMBL" id="NBIV01000316">
    <property type="protein sequence ID" value="PXF40299.1"/>
    <property type="molecule type" value="Genomic_DNA"/>
</dbReference>
<proteinExistence type="predicted"/>
<evidence type="ECO:0000313" key="2">
    <source>
        <dbReference type="Proteomes" id="UP000247409"/>
    </source>
</evidence>
<comment type="caution">
    <text evidence="1">The sequence shown here is derived from an EMBL/GenBank/DDBJ whole genome shotgun (WGS) entry which is preliminary data.</text>
</comment>
<reference evidence="1 2" key="1">
    <citation type="journal article" date="2018" name="Mol. Biol. Evol.">
        <title>Analysis of the draft genome of the red seaweed Gracilariopsis chorda provides insights into genome size evolution in Rhodophyta.</title>
        <authorList>
            <person name="Lee J."/>
            <person name="Yang E.C."/>
            <person name="Graf L."/>
            <person name="Yang J.H."/>
            <person name="Qiu H."/>
            <person name="Zel Zion U."/>
            <person name="Chan C.X."/>
            <person name="Stephens T.G."/>
            <person name="Weber A.P.M."/>
            <person name="Boo G.H."/>
            <person name="Boo S.M."/>
            <person name="Kim K.M."/>
            <person name="Shin Y."/>
            <person name="Jung M."/>
            <person name="Lee S.J."/>
            <person name="Yim H.S."/>
            <person name="Lee J.H."/>
            <person name="Bhattacharya D."/>
            <person name="Yoon H.S."/>
        </authorList>
    </citation>
    <scope>NUCLEOTIDE SEQUENCE [LARGE SCALE GENOMIC DNA]</scope>
    <source>
        <strain evidence="1 2">SKKU-2015</strain>
        <tissue evidence="1">Whole body</tissue>
    </source>
</reference>
<dbReference type="Proteomes" id="UP000247409">
    <property type="component" value="Unassembled WGS sequence"/>
</dbReference>
<accession>A0A2V3IDY5</accession>
<keyword evidence="2" id="KW-1185">Reference proteome</keyword>
<dbReference type="AlphaFoldDB" id="A0A2V3IDY5"/>
<evidence type="ECO:0000313" key="1">
    <source>
        <dbReference type="EMBL" id="PXF40299.1"/>
    </source>
</evidence>
<protein>
    <submittedName>
        <fullName evidence="1">Uncharacterized protein</fullName>
    </submittedName>
</protein>
<name>A0A2V3IDY5_9FLOR</name>
<gene>
    <name evidence="1" type="ORF">BWQ96_09991</name>
</gene>
<sequence length="97" mass="11094">MEADVKCFLLAEDSRAAADQALKLAKRAAVYSRPERVVTSLRLRAEAFLSAEEAGGALSDALAADRWRRLCVLMRRMFDARSLLLRRFSDWNHLRNR</sequence>
<organism evidence="1 2">
    <name type="scientific">Gracilariopsis chorda</name>
    <dbReference type="NCBI Taxonomy" id="448386"/>
    <lineage>
        <taxon>Eukaryota</taxon>
        <taxon>Rhodophyta</taxon>
        <taxon>Florideophyceae</taxon>
        <taxon>Rhodymeniophycidae</taxon>
        <taxon>Gracilariales</taxon>
        <taxon>Gracilariaceae</taxon>
        <taxon>Gracilariopsis</taxon>
    </lineage>
</organism>